<name>A0A9N9WJJ3_9NEOP</name>
<dbReference type="EMBL" id="OU893337">
    <property type="protein sequence ID" value="CAG9794192.1"/>
    <property type="molecule type" value="Genomic_DNA"/>
</dbReference>
<gene>
    <name evidence="2" type="ORF">DIATSA_LOCUS11586</name>
</gene>
<keyword evidence="1" id="KW-0732">Signal</keyword>
<dbReference type="OrthoDB" id="7485251at2759"/>
<sequence length="238" mass="24214">MNSLSYILPVVFIQLSSAQLVTYGVQNGQSLVQNYNTNQPRTFAVQNNGINLQNTAVAGVQNIGLPSSNIQLGQAIPTGSVSANLVGNNLANTNYLTTGLGNANLLPNNLGTNLIANGNLVPSNANLIGNNIGTVGGNFVGANLVNANTFGQPNFIAAPLPVNLANGYNLNTGSFAISNTGLAQLLNLPCGIQIVADALEIGGTFGVTGQLPFYATVTANGQLPSSGYGYATCGCGGQ</sequence>
<evidence type="ECO:0000313" key="3">
    <source>
        <dbReference type="Proteomes" id="UP001153714"/>
    </source>
</evidence>
<organism evidence="2 3">
    <name type="scientific">Diatraea saccharalis</name>
    <name type="common">sugarcane borer</name>
    <dbReference type="NCBI Taxonomy" id="40085"/>
    <lineage>
        <taxon>Eukaryota</taxon>
        <taxon>Metazoa</taxon>
        <taxon>Ecdysozoa</taxon>
        <taxon>Arthropoda</taxon>
        <taxon>Hexapoda</taxon>
        <taxon>Insecta</taxon>
        <taxon>Pterygota</taxon>
        <taxon>Neoptera</taxon>
        <taxon>Endopterygota</taxon>
        <taxon>Lepidoptera</taxon>
        <taxon>Glossata</taxon>
        <taxon>Ditrysia</taxon>
        <taxon>Pyraloidea</taxon>
        <taxon>Crambidae</taxon>
        <taxon>Crambinae</taxon>
        <taxon>Diatraea</taxon>
    </lineage>
</organism>
<feature type="signal peptide" evidence="1">
    <location>
        <begin position="1"/>
        <end position="18"/>
    </location>
</feature>
<protein>
    <submittedName>
        <fullName evidence="2">Uncharacterized protein</fullName>
    </submittedName>
</protein>
<feature type="chain" id="PRO_5040114203" evidence="1">
    <location>
        <begin position="19"/>
        <end position="238"/>
    </location>
</feature>
<dbReference type="AlphaFoldDB" id="A0A9N9WJJ3"/>
<proteinExistence type="predicted"/>
<reference evidence="2" key="1">
    <citation type="submission" date="2021-12" db="EMBL/GenBank/DDBJ databases">
        <authorList>
            <person name="King R."/>
        </authorList>
    </citation>
    <scope>NUCLEOTIDE SEQUENCE</scope>
</reference>
<dbReference type="Proteomes" id="UP001153714">
    <property type="component" value="Chromosome 6"/>
</dbReference>
<reference evidence="2" key="2">
    <citation type="submission" date="2022-10" db="EMBL/GenBank/DDBJ databases">
        <authorList>
            <consortium name="ENA_rothamsted_submissions"/>
            <consortium name="culmorum"/>
            <person name="King R."/>
        </authorList>
    </citation>
    <scope>NUCLEOTIDE SEQUENCE</scope>
</reference>
<accession>A0A9N9WJJ3</accession>
<keyword evidence="3" id="KW-1185">Reference proteome</keyword>
<evidence type="ECO:0000256" key="1">
    <source>
        <dbReference type="SAM" id="SignalP"/>
    </source>
</evidence>
<evidence type="ECO:0000313" key="2">
    <source>
        <dbReference type="EMBL" id="CAG9794192.1"/>
    </source>
</evidence>